<evidence type="ECO:0000313" key="3">
    <source>
        <dbReference type="Proteomes" id="UP000199696"/>
    </source>
</evidence>
<name>A0A1C6UXT5_9ACTN</name>
<dbReference type="AlphaFoldDB" id="A0A1C6UXT5"/>
<protein>
    <submittedName>
        <fullName evidence="2">Acetyltransferase (GNAT) domain-containing protein</fullName>
    </submittedName>
</protein>
<dbReference type="RefSeq" id="WP_244162001.1">
    <property type="nucleotide sequence ID" value="NZ_FMHY01000002.1"/>
</dbReference>
<dbReference type="SUPFAM" id="SSF55729">
    <property type="entry name" value="Acyl-CoA N-acyltransferases (Nat)"/>
    <property type="match status" value="1"/>
</dbReference>
<keyword evidence="3" id="KW-1185">Reference proteome</keyword>
<evidence type="ECO:0000313" key="2">
    <source>
        <dbReference type="EMBL" id="SCL58619.1"/>
    </source>
</evidence>
<dbReference type="PANTHER" id="PTHR42791">
    <property type="entry name" value="GNAT FAMILY ACETYLTRANSFERASE"/>
    <property type="match status" value="1"/>
</dbReference>
<dbReference type="InterPro" id="IPR000182">
    <property type="entry name" value="GNAT_dom"/>
</dbReference>
<dbReference type="InterPro" id="IPR052523">
    <property type="entry name" value="Trichothecene_AcTrans"/>
</dbReference>
<dbReference type="GO" id="GO:0016747">
    <property type="term" value="F:acyltransferase activity, transferring groups other than amino-acyl groups"/>
    <property type="evidence" value="ECO:0007669"/>
    <property type="project" value="InterPro"/>
</dbReference>
<dbReference type="STRING" id="227316.GA0070604_3874"/>
<feature type="domain" description="N-acetyltransferase" evidence="1">
    <location>
        <begin position="61"/>
        <end position="198"/>
    </location>
</feature>
<dbReference type="PANTHER" id="PTHR42791:SF1">
    <property type="entry name" value="N-ACETYLTRANSFERASE DOMAIN-CONTAINING PROTEIN"/>
    <property type="match status" value="1"/>
</dbReference>
<keyword evidence="2" id="KW-0808">Transferase</keyword>
<reference evidence="3" key="1">
    <citation type="submission" date="2016-06" db="EMBL/GenBank/DDBJ databases">
        <authorList>
            <person name="Varghese N."/>
            <person name="Submissions Spin"/>
        </authorList>
    </citation>
    <scope>NUCLEOTIDE SEQUENCE [LARGE SCALE GENOMIC DNA]</scope>
    <source>
        <strain evidence="3">DSM 44814</strain>
    </source>
</reference>
<dbReference type="EMBL" id="FMHY01000002">
    <property type="protein sequence ID" value="SCL58619.1"/>
    <property type="molecule type" value="Genomic_DNA"/>
</dbReference>
<dbReference type="Gene3D" id="3.40.630.30">
    <property type="match status" value="1"/>
</dbReference>
<dbReference type="Proteomes" id="UP000199696">
    <property type="component" value="Unassembled WGS sequence"/>
</dbReference>
<accession>A0A1C6UXT5</accession>
<dbReference type="Pfam" id="PF13508">
    <property type="entry name" value="Acetyltransf_7"/>
    <property type="match status" value="1"/>
</dbReference>
<gene>
    <name evidence="2" type="ORF">GA0070604_3874</name>
</gene>
<dbReference type="InterPro" id="IPR016181">
    <property type="entry name" value="Acyl_CoA_acyltransferase"/>
</dbReference>
<evidence type="ECO:0000259" key="1">
    <source>
        <dbReference type="PROSITE" id="PS51186"/>
    </source>
</evidence>
<dbReference type="CDD" id="cd04301">
    <property type="entry name" value="NAT_SF"/>
    <property type="match status" value="1"/>
</dbReference>
<proteinExistence type="predicted"/>
<sequence length="210" mass="23295">MPTTQTVAIRRATPPDAAALVRVLVDAFFDGPVADWLIPGLAERRVVYHRYFRLMLDHGLRQGRVDTTTDLTGVAIWYRREDVIPAGPDLHDELEKACGEYAPKFLLLDALFAAHHPRVPHDYLAYLAVDPAAQGRGVGSALLNHAHRTLDARNEPAYLEASNEHNRRLYLRHGYQSGPPVQASTGAPPIWPMWREAADGGAQGPDGRLR</sequence>
<dbReference type="PROSITE" id="PS51186">
    <property type="entry name" value="GNAT"/>
    <property type="match status" value="1"/>
</dbReference>
<organism evidence="2 3">
    <name type="scientific">Micromonospora eburnea</name>
    <dbReference type="NCBI Taxonomy" id="227316"/>
    <lineage>
        <taxon>Bacteria</taxon>
        <taxon>Bacillati</taxon>
        <taxon>Actinomycetota</taxon>
        <taxon>Actinomycetes</taxon>
        <taxon>Micromonosporales</taxon>
        <taxon>Micromonosporaceae</taxon>
        <taxon>Micromonospora</taxon>
    </lineage>
</organism>